<reference evidence="2 3" key="1">
    <citation type="submission" date="2019-04" db="EMBL/GenBank/DDBJ databases">
        <title>Draft genome of the big-headed turtle Platysternon megacephalum.</title>
        <authorList>
            <person name="Gong S."/>
        </authorList>
    </citation>
    <scope>NUCLEOTIDE SEQUENCE [LARGE SCALE GENOMIC DNA]</scope>
    <source>
        <strain evidence="2">DO16091913</strain>
        <tissue evidence="2">Muscle</tissue>
    </source>
</reference>
<gene>
    <name evidence="2" type="ORF">DR999_PMT08675</name>
</gene>
<proteinExistence type="predicted"/>
<dbReference type="Proteomes" id="UP000297703">
    <property type="component" value="Unassembled WGS sequence"/>
</dbReference>
<name>A0A4D9EB09_9SAUR</name>
<evidence type="ECO:0000256" key="1">
    <source>
        <dbReference type="SAM" id="MobiDB-lite"/>
    </source>
</evidence>
<dbReference type="AlphaFoldDB" id="A0A4D9EB09"/>
<keyword evidence="3" id="KW-1185">Reference proteome</keyword>
<feature type="compositionally biased region" description="Basic and acidic residues" evidence="1">
    <location>
        <begin position="1"/>
        <end position="13"/>
    </location>
</feature>
<accession>A0A4D9EB09</accession>
<organism evidence="2 3">
    <name type="scientific">Platysternon megacephalum</name>
    <name type="common">big-headed turtle</name>
    <dbReference type="NCBI Taxonomy" id="55544"/>
    <lineage>
        <taxon>Eukaryota</taxon>
        <taxon>Metazoa</taxon>
        <taxon>Chordata</taxon>
        <taxon>Craniata</taxon>
        <taxon>Vertebrata</taxon>
        <taxon>Euteleostomi</taxon>
        <taxon>Archelosauria</taxon>
        <taxon>Testudinata</taxon>
        <taxon>Testudines</taxon>
        <taxon>Cryptodira</taxon>
        <taxon>Durocryptodira</taxon>
        <taxon>Testudinoidea</taxon>
        <taxon>Platysternidae</taxon>
        <taxon>Platysternon</taxon>
    </lineage>
</organism>
<keyword evidence="2" id="KW-0675">Receptor</keyword>
<comment type="caution">
    <text evidence="2">The sequence shown here is derived from an EMBL/GenBank/DDBJ whole genome shotgun (WGS) entry which is preliminary data.</text>
</comment>
<reference evidence="2 3" key="2">
    <citation type="submission" date="2019-04" db="EMBL/GenBank/DDBJ databases">
        <title>The genome sequence of big-headed turtle.</title>
        <authorList>
            <person name="Gong S."/>
        </authorList>
    </citation>
    <scope>NUCLEOTIDE SEQUENCE [LARGE SCALE GENOMIC DNA]</scope>
    <source>
        <strain evidence="2">DO16091913</strain>
        <tissue evidence="2">Muscle</tissue>
    </source>
</reference>
<dbReference type="EMBL" id="QXTE01000069">
    <property type="protein sequence ID" value="TFK08481.1"/>
    <property type="molecule type" value="Genomic_DNA"/>
</dbReference>
<feature type="region of interest" description="Disordered" evidence="1">
    <location>
        <begin position="1"/>
        <end position="34"/>
    </location>
</feature>
<evidence type="ECO:0000313" key="2">
    <source>
        <dbReference type="EMBL" id="TFK08481.1"/>
    </source>
</evidence>
<sequence>MKPQGKPRDDARSRWSSSASRSLAQGGEVDSTRGLEAVVQENAWGTPLDTQITPDTHRLLNLGWGQDVARSRFPLCELPHLLLPEGPWQRAPLLWHRPV</sequence>
<evidence type="ECO:0000313" key="3">
    <source>
        <dbReference type="Proteomes" id="UP000297703"/>
    </source>
</evidence>
<protein>
    <submittedName>
        <fullName evidence="2">Macrophage mannose receptor 1-like</fullName>
    </submittedName>
</protein>